<dbReference type="EMBL" id="AJWJ01000986">
    <property type="protein sequence ID" value="KAF2068439.1"/>
    <property type="molecule type" value="Genomic_DNA"/>
</dbReference>
<feature type="region of interest" description="Disordered" evidence="1">
    <location>
        <begin position="880"/>
        <end position="901"/>
    </location>
</feature>
<feature type="domain" description="DUF7949" evidence="5">
    <location>
        <begin position="906"/>
        <end position="939"/>
    </location>
</feature>
<evidence type="ECO:0000313" key="7">
    <source>
        <dbReference type="Proteomes" id="UP000695562"/>
    </source>
</evidence>
<feature type="domain" description="DUF7035" evidence="3">
    <location>
        <begin position="532"/>
        <end position="626"/>
    </location>
</feature>
<evidence type="ECO:0000259" key="5">
    <source>
        <dbReference type="Pfam" id="PF25820"/>
    </source>
</evidence>
<feature type="domain" description="DUF7034" evidence="2">
    <location>
        <begin position="651"/>
        <end position="774"/>
    </location>
</feature>
<protein>
    <recommendedName>
        <fullName evidence="8">EGF-like domain-containing protein</fullName>
    </recommendedName>
</protein>
<dbReference type="InterPro" id="IPR057709">
    <property type="entry name" value="DUF7949"/>
</dbReference>
<name>A0A8J4PJV3_9MYCE</name>
<feature type="non-terminal residue" evidence="6">
    <location>
        <position position="1008"/>
    </location>
</feature>
<keyword evidence="7" id="KW-1185">Reference proteome</keyword>
<evidence type="ECO:0000259" key="3">
    <source>
        <dbReference type="Pfam" id="PF23034"/>
    </source>
</evidence>
<evidence type="ECO:0000313" key="6">
    <source>
        <dbReference type="EMBL" id="KAF2068439.1"/>
    </source>
</evidence>
<feature type="domain" description="DUF7743" evidence="4">
    <location>
        <begin position="303"/>
        <end position="399"/>
    </location>
</feature>
<dbReference type="InterPro" id="IPR055462">
    <property type="entry name" value="DUF7034"/>
</dbReference>
<proteinExistence type="predicted"/>
<dbReference type="Pfam" id="PF25820">
    <property type="entry name" value="DUF7949"/>
    <property type="match status" value="1"/>
</dbReference>
<dbReference type="InterPro" id="IPR056645">
    <property type="entry name" value="DUF7743"/>
</dbReference>
<organism evidence="6 7">
    <name type="scientific">Polysphondylium violaceum</name>
    <dbReference type="NCBI Taxonomy" id="133409"/>
    <lineage>
        <taxon>Eukaryota</taxon>
        <taxon>Amoebozoa</taxon>
        <taxon>Evosea</taxon>
        <taxon>Eumycetozoa</taxon>
        <taxon>Dictyostelia</taxon>
        <taxon>Dictyosteliales</taxon>
        <taxon>Dictyosteliaceae</taxon>
        <taxon>Polysphondylium</taxon>
    </lineage>
</organism>
<dbReference type="AlphaFoldDB" id="A0A8J4PJV3"/>
<accession>A0A8J4PJV3</accession>
<gene>
    <name evidence="6" type="ORF">CYY_010236</name>
</gene>
<dbReference type="Pfam" id="PF23033">
    <property type="entry name" value="DUF7034"/>
    <property type="match status" value="1"/>
</dbReference>
<dbReference type="Proteomes" id="UP000695562">
    <property type="component" value="Unassembled WGS sequence"/>
</dbReference>
<evidence type="ECO:0000256" key="1">
    <source>
        <dbReference type="SAM" id="MobiDB-lite"/>
    </source>
</evidence>
<reference evidence="6" key="1">
    <citation type="submission" date="2020-01" db="EMBL/GenBank/DDBJ databases">
        <title>Development of genomics and gene disruption for Polysphondylium violaceum indicates a role for the polyketide synthase stlB in stalk morphogenesis.</title>
        <authorList>
            <person name="Narita B."/>
            <person name="Kawabe Y."/>
            <person name="Kin K."/>
            <person name="Saito T."/>
            <person name="Gibbs R."/>
            <person name="Kuspa A."/>
            <person name="Muzny D."/>
            <person name="Queller D."/>
            <person name="Richards S."/>
            <person name="Strassman J."/>
            <person name="Sucgang R."/>
            <person name="Worley K."/>
            <person name="Schaap P."/>
        </authorList>
    </citation>
    <scope>NUCLEOTIDE SEQUENCE</scope>
    <source>
        <strain evidence="6">QSvi11</strain>
    </source>
</reference>
<evidence type="ECO:0000259" key="2">
    <source>
        <dbReference type="Pfam" id="PF23033"/>
    </source>
</evidence>
<dbReference type="Pfam" id="PF23034">
    <property type="entry name" value="DUF7035"/>
    <property type="match status" value="1"/>
</dbReference>
<feature type="compositionally biased region" description="Low complexity" evidence="1">
    <location>
        <begin position="880"/>
        <end position="895"/>
    </location>
</feature>
<evidence type="ECO:0008006" key="8">
    <source>
        <dbReference type="Google" id="ProtNLM"/>
    </source>
</evidence>
<dbReference type="PANTHER" id="PTHR31378">
    <property type="entry name" value="EGF-LIKE DOMAIN-CONTAINING PROTEIN-RELATED-RELATED"/>
    <property type="match status" value="1"/>
</dbReference>
<comment type="caution">
    <text evidence="6">The sequence shown here is derived from an EMBL/GenBank/DDBJ whole genome shotgun (WGS) entry which is preliminary data.</text>
</comment>
<evidence type="ECO:0000259" key="4">
    <source>
        <dbReference type="Pfam" id="PF24893"/>
    </source>
</evidence>
<sequence>MVIPTIHDIGFEYPMNIAPPYKWYFSLEKWNGFIPNLLVQVNSTLWNVNYAYVNFKTVALELEPKNVTGLHESVYLAVNVYFPNGYSHTFNIMIPFINPMYQISSLAFLPLIQTTTNFFSLNLTVAKNDSIDLKLSVVLSNEIEIFLDPPVYGNPLKSIYRQVFGVLLGSSQVALFYAGLNVKEALYIKTLPVTPAFYSATNCQFWGTTVTPISDGSFMVILNSSNTDMARPIPLNLDFNYYNSFNSDPKFFDDGCYGIKGNFQNFVYEAVLVMSKFEGASSLTFNFQYYFGSKVNDNQYLLDMEAPQLTILSLEGIPGFLRYFSIKVSIKDNLSGFRMLQDSENKFPIFITSSHLIKGDLNDGVYETILEYPTMYSPIFTVTDYSSNSRAYGYGLITTDLRTKFPLCNPQEFYNMSPYTKSLISISSASWSHNNFDVSNSSFTTLFIVNLYTPENKVSGYIDLIDYKHLEKTRFYGEMNPEKNQIEIPVIIPLRAFSGVVNYIFTYINEFESGYLNQAFPSSQLNVVSNDADMMGPELVNLVTIISPNSISWEFQVYDRLNGFHSGNITIIGSKDQVEYTFTLDPVTSVQKISIPTTSPCVSQVFYISDIYLRDNGGYFSNMETAFINDPDIFKQRVMATCDASTDSEPPNLTKFHFTPSLLDVGLLNRDVAVTFTLTEDITGDGINIDKTIYVYLTSINSIIKSKAKFISATSTLYEANYECILQVPYGFGAGGLALFSIYGAVDRNGNFAGFSSIDLSSLGFDYELDTKFTLDAYPFIESNAEFSSYGGKLLLIGRAFGLNQNSVVIIDFNDGNGFSKTYNATLSSSTFIVIDGLKPTTQPFKVMVVKTDGSLGYSSNEYLVTPSFYPPFPPITDSSSSSTLTPTPPISSSSEGVPHTQPPNPCINDCGGSLQGHCSTTGCICYSPWMGIDCKSKVIIIPKPSINNTLPSTNISIPTDNSEKALFIGLISIVELQELDVNNMALYKYPFTQWIWSNISTNNEPVK</sequence>
<dbReference type="OrthoDB" id="24183at2759"/>
<dbReference type="PANTHER" id="PTHR31378:SF29">
    <property type="entry name" value="EGF-LIKE DOMAIN-CONTAINING PROTEIN-RELATED"/>
    <property type="match status" value="1"/>
</dbReference>
<dbReference type="InterPro" id="IPR055463">
    <property type="entry name" value="DUF7035"/>
</dbReference>
<dbReference type="Pfam" id="PF24893">
    <property type="entry name" value="DUF7743"/>
    <property type="match status" value="1"/>
</dbReference>